<comment type="caution">
    <text evidence="1">The sequence shown here is derived from an EMBL/GenBank/DDBJ whole genome shotgun (WGS) entry which is preliminary data.</text>
</comment>
<dbReference type="Gene3D" id="3.30.40.10">
    <property type="entry name" value="Zinc/RING finger domain, C3HC4 (zinc finger)"/>
    <property type="match status" value="1"/>
</dbReference>
<dbReference type="OrthoDB" id="1630758at2759"/>
<proteinExistence type="predicted"/>
<evidence type="ECO:0000313" key="1">
    <source>
        <dbReference type="EMBL" id="ETO15186.1"/>
    </source>
</evidence>
<dbReference type="AlphaFoldDB" id="X6MND8"/>
<gene>
    <name evidence="1" type="ORF">RFI_22177</name>
</gene>
<name>X6MND8_RETFI</name>
<dbReference type="EMBL" id="ASPP01019400">
    <property type="protein sequence ID" value="ETO15186.1"/>
    <property type="molecule type" value="Genomic_DNA"/>
</dbReference>
<evidence type="ECO:0000313" key="2">
    <source>
        <dbReference type="Proteomes" id="UP000023152"/>
    </source>
</evidence>
<protein>
    <submittedName>
        <fullName evidence="1">Uncharacterized protein</fullName>
    </submittedName>
</protein>
<organism evidence="1 2">
    <name type="scientific">Reticulomyxa filosa</name>
    <dbReference type="NCBI Taxonomy" id="46433"/>
    <lineage>
        <taxon>Eukaryota</taxon>
        <taxon>Sar</taxon>
        <taxon>Rhizaria</taxon>
        <taxon>Retaria</taxon>
        <taxon>Foraminifera</taxon>
        <taxon>Monothalamids</taxon>
        <taxon>Reticulomyxidae</taxon>
        <taxon>Reticulomyxa</taxon>
    </lineage>
</organism>
<dbReference type="Proteomes" id="UP000023152">
    <property type="component" value="Unassembled WGS sequence"/>
</dbReference>
<keyword evidence="2" id="KW-1185">Reference proteome</keyword>
<reference evidence="1 2" key="1">
    <citation type="journal article" date="2013" name="Curr. Biol.">
        <title>The Genome of the Foraminiferan Reticulomyxa filosa.</title>
        <authorList>
            <person name="Glockner G."/>
            <person name="Hulsmann N."/>
            <person name="Schleicher M."/>
            <person name="Noegel A.A."/>
            <person name="Eichinger L."/>
            <person name="Gallinger C."/>
            <person name="Pawlowski J."/>
            <person name="Sierra R."/>
            <person name="Euteneuer U."/>
            <person name="Pillet L."/>
            <person name="Moustafa A."/>
            <person name="Platzer M."/>
            <person name="Groth M."/>
            <person name="Szafranski K."/>
            <person name="Schliwa M."/>
        </authorList>
    </citation>
    <scope>NUCLEOTIDE SEQUENCE [LARGE SCALE GENOMIC DNA]</scope>
</reference>
<sequence length="218" mass="25511">MKKYIDHIFIKRFPLQNFRNRAAEKLCQVLLVANEGLAKKPIKSPSVLISSHILFNFSFSLIPSCCNKKFNLEIYNYIQFIPYCLYVYLGQLTFEFEKVNHKNWTLVCCICNQIATNAMELHCDEHENVDQAYLFGEQCLQNYLKQNNGKCPIQQHEHCEFSQNKIVRKSVSELLVICPQQFELKKGQSNERVKFGEDEENFESNSKDNCNCNFKGKI</sequence>
<dbReference type="InterPro" id="IPR013083">
    <property type="entry name" value="Znf_RING/FYVE/PHD"/>
</dbReference>
<accession>X6MND8</accession>